<dbReference type="GO" id="GO:0015074">
    <property type="term" value="P:DNA integration"/>
    <property type="evidence" value="ECO:0007669"/>
    <property type="project" value="InterPro"/>
</dbReference>
<dbReference type="Pfam" id="PF00589">
    <property type="entry name" value="Phage_integrase"/>
    <property type="match status" value="1"/>
</dbReference>
<dbReference type="GO" id="GO:0003677">
    <property type="term" value="F:DNA binding"/>
    <property type="evidence" value="ECO:0007669"/>
    <property type="project" value="InterPro"/>
</dbReference>
<protein>
    <submittedName>
        <fullName evidence="4">Site-specific integrase</fullName>
    </submittedName>
</protein>
<name>A0AA44TC66_BACCE</name>
<proteinExistence type="predicted"/>
<comment type="caution">
    <text evidence="4">The sequence shown here is derived from an EMBL/GenBank/DDBJ whole genome shotgun (WGS) entry which is preliminary data.</text>
</comment>
<dbReference type="CDD" id="cd01189">
    <property type="entry name" value="INT_ICEBs1_C_like"/>
    <property type="match status" value="1"/>
</dbReference>
<dbReference type="InterPro" id="IPR002104">
    <property type="entry name" value="Integrase_catalytic"/>
</dbReference>
<dbReference type="InterPro" id="IPR011010">
    <property type="entry name" value="DNA_brk_join_enz"/>
</dbReference>
<dbReference type="Gene3D" id="1.10.443.10">
    <property type="entry name" value="Intergrase catalytic core"/>
    <property type="match status" value="1"/>
</dbReference>
<dbReference type="PROSITE" id="PS51898">
    <property type="entry name" value="TYR_RECOMBINASE"/>
    <property type="match status" value="1"/>
</dbReference>
<dbReference type="InterPro" id="IPR013762">
    <property type="entry name" value="Integrase-like_cat_sf"/>
</dbReference>
<gene>
    <name evidence="4" type="ORF">COK38_25440</name>
</gene>
<evidence type="ECO:0000313" key="5">
    <source>
        <dbReference type="Proteomes" id="UP000226357"/>
    </source>
</evidence>
<feature type="domain" description="Tyr recombinase" evidence="3">
    <location>
        <begin position="9"/>
        <end position="204"/>
    </location>
</feature>
<organism evidence="4 5">
    <name type="scientific">Bacillus cereus</name>
    <dbReference type="NCBI Taxonomy" id="1396"/>
    <lineage>
        <taxon>Bacteria</taxon>
        <taxon>Bacillati</taxon>
        <taxon>Bacillota</taxon>
        <taxon>Bacilli</taxon>
        <taxon>Bacillales</taxon>
        <taxon>Bacillaceae</taxon>
        <taxon>Bacillus</taxon>
        <taxon>Bacillus cereus group</taxon>
    </lineage>
</organism>
<evidence type="ECO:0000259" key="3">
    <source>
        <dbReference type="PROSITE" id="PS51898"/>
    </source>
</evidence>
<accession>A0AA44TC66</accession>
<dbReference type="GO" id="GO:0006310">
    <property type="term" value="P:DNA recombination"/>
    <property type="evidence" value="ECO:0007669"/>
    <property type="project" value="UniProtKB-KW"/>
</dbReference>
<evidence type="ECO:0000256" key="1">
    <source>
        <dbReference type="ARBA" id="ARBA00023172"/>
    </source>
</evidence>
<dbReference type="EMBL" id="NVBO01000329">
    <property type="protein sequence ID" value="PFR88636.1"/>
    <property type="molecule type" value="Genomic_DNA"/>
</dbReference>
<dbReference type="AlphaFoldDB" id="A0AA44TC66"/>
<sequence>MSPPTADAKTVNTWTEEEVLHFLEHVKEGRYYIAYLLAITCGMRKGEILCLQWKDIDFERRTLSVNHSLSHITNEFHETKTSSDKRLIVISEITIHALKEQYKRIKEEKERYGSEYNDFALVCPTFNGNPCNFRSLTQLWKKLIKKSEVPDIRFHNLRHTHATLMLKRNIHPKITSERLGHKRVGITLDTYSHVVPGLQEIAVDQFANELFKKDNSR</sequence>
<evidence type="ECO:0000313" key="4">
    <source>
        <dbReference type="EMBL" id="PFR88636.1"/>
    </source>
</evidence>
<dbReference type="Proteomes" id="UP000226357">
    <property type="component" value="Unassembled WGS sequence"/>
</dbReference>
<keyword evidence="2" id="KW-0175">Coiled coil</keyword>
<dbReference type="PANTHER" id="PTHR30349">
    <property type="entry name" value="PHAGE INTEGRASE-RELATED"/>
    <property type="match status" value="1"/>
</dbReference>
<keyword evidence="1" id="KW-0233">DNA recombination</keyword>
<dbReference type="SUPFAM" id="SSF56349">
    <property type="entry name" value="DNA breaking-rejoining enzymes"/>
    <property type="match status" value="1"/>
</dbReference>
<evidence type="ECO:0000256" key="2">
    <source>
        <dbReference type="SAM" id="Coils"/>
    </source>
</evidence>
<feature type="coiled-coil region" evidence="2">
    <location>
        <begin position="88"/>
        <end position="115"/>
    </location>
</feature>
<dbReference type="InterPro" id="IPR050090">
    <property type="entry name" value="Tyrosine_recombinase_XerCD"/>
</dbReference>
<reference evidence="4 5" key="1">
    <citation type="submission" date="2017-09" db="EMBL/GenBank/DDBJ databases">
        <title>Large-scale bioinformatics analysis of Bacillus genomes uncovers conserved roles of natural products in bacterial physiology.</title>
        <authorList>
            <consortium name="Agbiome Team Llc"/>
            <person name="Bleich R.M."/>
            <person name="Grubbs K.J."/>
            <person name="Santa Maria K.C."/>
            <person name="Allen S.E."/>
            <person name="Farag S."/>
            <person name="Shank E.A."/>
            <person name="Bowers A."/>
        </authorList>
    </citation>
    <scope>NUCLEOTIDE SEQUENCE [LARGE SCALE GENOMIC DNA]</scope>
    <source>
        <strain evidence="4 5">AFS067272</strain>
    </source>
</reference>
<dbReference type="PANTHER" id="PTHR30349:SF64">
    <property type="entry name" value="PROPHAGE INTEGRASE INTD-RELATED"/>
    <property type="match status" value="1"/>
</dbReference>